<evidence type="ECO:0000313" key="4">
    <source>
        <dbReference type="EMBL" id="VWQ34012.1"/>
    </source>
</evidence>
<dbReference type="Proteomes" id="UP000494270">
    <property type="component" value="Unassembled WGS sequence"/>
</dbReference>
<dbReference type="EMBL" id="CABWKI010000003">
    <property type="protein sequence ID" value="VWQ34012.1"/>
    <property type="molecule type" value="Genomic_DNA"/>
</dbReference>
<evidence type="ECO:0000313" key="5">
    <source>
        <dbReference type="Proteomes" id="UP000494179"/>
    </source>
</evidence>
<evidence type="ECO:0000256" key="2">
    <source>
        <dbReference type="SAM" id="Phobius"/>
    </source>
</evidence>
<dbReference type="AlphaFoldDB" id="A0A8U0KZ70"/>
<gene>
    <name evidence="4" type="ORF">BIFLH664_00629</name>
    <name evidence="3" type="ORF">BIFLH665_00508</name>
</gene>
<reference evidence="5 6" key="1">
    <citation type="submission" date="2019-10" db="EMBL/GenBank/DDBJ databases">
        <authorList>
            <consortium name="Melissa Lawson"/>
            <person name="O'neill I."/>
        </authorList>
    </citation>
    <scope>NUCLEOTIDE SEQUENCE [LARGE SCALE GENOMIC DNA]</scope>
    <source>
        <strain evidence="4">LH_664</strain>
        <strain evidence="3">LH_665</strain>
    </source>
</reference>
<proteinExistence type="predicted"/>
<feature type="transmembrane region" description="Helical" evidence="2">
    <location>
        <begin position="68"/>
        <end position="96"/>
    </location>
</feature>
<keyword evidence="2" id="KW-0472">Membrane</keyword>
<evidence type="ECO:0000313" key="3">
    <source>
        <dbReference type="EMBL" id="VWQ27411.1"/>
    </source>
</evidence>
<keyword evidence="2" id="KW-1133">Transmembrane helix</keyword>
<evidence type="ECO:0000256" key="1">
    <source>
        <dbReference type="SAM" id="MobiDB-lite"/>
    </source>
</evidence>
<organism evidence="3 6">
    <name type="scientific">Bifidobacterium longum subsp. infantis</name>
    <dbReference type="NCBI Taxonomy" id="1682"/>
    <lineage>
        <taxon>Bacteria</taxon>
        <taxon>Bacillati</taxon>
        <taxon>Actinomycetota</taxon>
        <taxon>Actinomycetes</taxon>
        <taxon>Bifidobacteriales</taxon>
        <taxon>Bifidobacteriaceae</taxon>
        <taxon>Bifidobacterium</taxon>
    </lineage>
</organism>
<dbReference type="RefSeq" id="WP_174773683.1">
    <property type="nucleotide sequence ID" value="NZ_CABWKE010000004.1"/>
</dbReference>
<protein>
    <recommendedName>
        <fullName evidence="7">DUF4307 domain-containing protein</fullName>
    </recommendedName>
</protein>
<keyword evidence="2" id="KW-0812">Transmembrane</keyword>
<sequence>MSSSENQNVCYPETSNLPLQSTSPQTAAQIQYRQVPYTPQRLTPQSEYQIPSQRSQHKKPAHTITLKIWQFVLCLLGAAAASPLLIIVIAGFVIMIQGYTGAVSSPTGTIGKIASECDVPVNEGGEIVYQFRTMGAQDQFDKGICVLDKYPGGEPDYATNTSGSLEKNGVVYEWSVLVNDGNSLGTDYMATLYIHEK</sequence>
<evidence type="ECO:0000313" key="6">
    <source>
        <dbReference type="Proteomes" id="UP000494270"/>
    </source>
</evidence>
<comment type="caution">
    <text evidence="3">The sequence shown here is derived from an EMBL/GenBank/DDBJ whole genome shotgun (WGS) entry which is preliminary data.</text>
</comment>
<evidence type="ECO:0008006" key="7">
    <source>
        <dbReference type="Google" id="ProtNLM"/>
    </source>
</evidence>
<dbReference type="EMBL" id="CABWKE010000004">
    <property type="protein sequence ID" value="VWQ27411.1"/>
    <property type="molecule type" value="Genomic_DNA"/>
</dbReference>
<name>A0A8U0KZ70_BIFLI</name>
<dbReference type="Proteomes" id="UP000494179">
    <property type="component" value="Unassembled WGS sequence"/>
</dbReference>
<feature type="region of interest" description="Disordered" evidence="1">
    <location>
        <begin position="1"/>
        <end position="22"/>
    </location>
</feature>
<accession>A0A8U0KZ70</accession>